<name>A0A0A9A098_ARUDO</name>
<accession>A0A0A9A098</accession>
<evidence type="ECO:0000313" key="1">
    <source>
        <dbReference type="EMBL" id="JAD42435.1"/>
    </source>
</evidence>
<organism evidence="1">
    <name type="scientific">Arundo donax</name>
    <name type="common">Giant reed</name>
    <name type="synonym">Donax arundinaceus</name>
    <dbReference type="NCBI Taxonomy" id="35708"/>
    <lineage>
        <taxon>Eukaryota</taxon>
        <taxon>Viridiplantae</taxon>
        <taxon>Streptophyta</taxon>
        <taxon>Embryophyta</taxon>
        <taxon>Tracheophyta</taxon>
        <taxon>Spermatophyta</taxon>
        <taxon>Magnoliopsida</taxon>
        <taxon>Liliopsida</taxon>
        <taxon>Poales</taxon>
        <taxon>Poaceae</taxon>
        <taxon>PACMAD clade</taxon>
        <taxon>Arundinoideae</taxon>
        <taxon>Arundineae</taxon>
        <taxon>Arundo</taxon>
    </lineage>
</organism>
<proteinExistence type="predicted"/>
<protein>
    <submittedName>
        <fullName evidence="1">Uncharacterized protein</fullName>
    </submittedName>
</protein>
<dbReference type="EMBL" id="GBRH01255460">
    <property type="protein sequence ID" value="JAD42435.1"/>
    <property type="molecule type" value="Transcribed_RNA"/>
</dbReference>
<reference evidence="1" key="1">
    <citation type="submission" date="2014-09" db="EMBL/GenBank/DDBJ databases">
        <authorList>
            <person name="Magalhaes I.L.F."/>
            <person name="Oliveira U."/>
            <person name="Santos F.R."/>
            <person name="Vidigal T.H.D.A."/>
            <person name="Brescovit A.D."/>
            <person name="Santos A.J."/>
        </authorList>
    </citation>
    <scope>NUCLEOTIDE SEQUENCE</scope>
    <source>
        <tissue evidence="1">Shoot tissue taken approximately 20 cm above the soil surface</tissue>
    </source>
</reference>
<sequence length="10" mass="1228">MNELSFCHTF</sequence>
<reference evidence="1" key="2">
    <citation type="journal article" date="2015" name="Data Brief">
        <title>Shoot transcriptome of the giant reed, Arundo donax.</title>
        <authorList>
            <person name="Barrero R.A."/>
            <person name="Guerrero F.D."/>
            <person name="Moolhuijzen P."/>
            <person name="Goolsby J.A."/>
            <person name="Tidwell J."/>
            <person name="Bellgard S.E."/>
            <person name="Bellgard M.I."/>
        </authorList>
    </citation>
    <scope>NUCLEOTIDE SEQUENCE</scope>
    <source>
        <tissue evidence="1">Shoot tissue taken approximately 20 cm above the soil surface</tissue>
    </source>
</reference>